<evidence type="ECO:0000259" key="4">
    <source>
        <dbReference type="SMART" id="SM00062"/>
    </source>
</evidence>
<name>A0A4Y4DNN1_GLUUR</name>
<dbReference type="SMART" id="SM00062">
    <property type="entry name" value="PBPb"/>
    <property type="match status" value="1"/>
</dbReference>
<dbReference type="Gene3D" id="3.40.190.10">
    <property type="entry name" value="Periplasmic binding protein-like II"/>
    <property type="match status" value="2"/>
</dbReference>
<dbReference type="Proteomes" id="UP000316612">
    <property type="component" value="Unassembled WGS sequence"/>
</dbReference>
<feature type="chain" id="PRO_5021442191" evidence="3">
    <location>
        <begin position="31"/>
        <end position="320"/>
    </location>
</feature>
<dbReference type="Pfam" id="PF00497">
    <property type="entry name" value="SBP_bac_3"/>
    <property type="match status" value="1"/>
</dbReference>
<dbReference type="InterPro" id="IPR001638">
    <property type="entry name" value="Solute-binding_3/MltF_N"/>
</dbReference>
<keyword evidence="6" id="KW-1185">Reference proteome</keyword>
<evidence type="ECO:0000313" key="6">
    <source>
        <dbReference type="Proteomes" id="UP000316612"/>
    </source>
</evidence>
<dbReference type="SUPFAM" id="SSF53850">
    <property type="entry name" value="Periplasmic binding protein-like II"/>
    <property type="match status" value="1"/>
</dbReference>
<feature type="compositionally biased region" description="Basic and acidic residues" evidence="2">
    <location>
        <begin position="50"/>
        <end position="60"/>
    </location>
</feature>
<accession>A0A4Y4DNN1</accession>
<feature type="signal peptide" evidence="3">
    <location>
        <begin position="1"/>
        <end position="30"/>
    </location>
</feature>
<protein>
    <submittedName>
        <fullName evidence="5">ABC transporter substrate-binding protein</fullName>
    </submittedName>
</protein>
<feature type="domain" description="Solute-binding protein family 3/N-terminal" evidence="4">
    <location>
        <begin position="73"/>
        <end position="305"/>
    </location>
</feature>
<gene>
    <name evidence="5" type="ORF">AUR04nite_07520</name>
</gene>
<dbReference type="OrthoDB" id="4633994at2"/>
<comment type="caution">
    <text evidence="5">The sequence shown here is derived from an EMBL/GenBank/DDBJ whole genome shotgun (WGS) entry which is preliminary data.</text>
</comment>
<dbReference type="EMBL" id="BJNY01000003">
    <property type="protein sequence ID" value="GED05220.1"/>
    <property type="molecule type" value="Genomic_DNA"/>
</dbReference>
<dbReference type="PROSITE" id="PS51257">
    <property type="entry name" value="PROKAR_LIPOPROTEIN"/>
    <property type="match status" value="1"/>
</dbReference>
<feature type="region of interest" description="Disordered" evidence="2">
    <location>
        <begin position="27"/>
        <end position="60"/>
    </location>
</feature>
<evidence type="ECO:0000256" key="1">
    <source>
        <dbReference type="ARBA" id="ARBA00022729"/>
    </source>
</evidence>
<dbReference type="PANTHER" id="PTHR35936">
    <property type="entry name" value="MEMBRANE-BOUND LYTIC MUREIN TRANSGLYCOSYLASE F"/>
    <property type="match status" value="1"/>
</dbReference>
<evidence type="ECO:0000256" key="3">
    <source>
        <dbReference type="SAM" id="SignalP"/>
    </source>
</evidence>
<reference evidence="5 6" key="1">
    <citation type="submission" date="2019-06" db="EMBL/GenBank/DDBJ databases">
        <title>Whole genome shotgun sequence of Glutamicibacter uratoxydans NBRC 15515.</title>
        <authorList>
            <person name="Hosoyama A."/>
            <person name="Uohara A."/>
            <person name="Ohji S."/>
            <person name="Ichikawa N."/>
        </authorList>
    </citation>
    <scope>NUCLEOTIDE SEQUENCE [LARGE SCALE GENOMIC DNA]</scope>
    <source>
        <strain evidence="5 6">NBRC 15515</strain>
    </source>
</reference>
<feature type="compositionally biased region" description="Polar residues" evidence="2">
    <location>
        <begin position="27"/>
        <end position="49"/>
    </location>
</feature>
<evidence type="ECO:0000256" key="2">
    <source>
        <dbReference type="SAM" id="MobiDB-lite"/>
    </source>
</evidence>
<dbReference type="PANTHER" id="PTHR35936:SF17">
    <property type="entry name" value="ARGININE-BINDING EXTRACELLULAR PROTEIN ARTP"/>
    <property type="match status" value="1"/>
</dbReference>
<sequence>MKHRYPRHLIAAAALLGVVALSACSDPSQASESTQSPDAKAASLSNPEQQRPKVEVNKKAKDLVPEKIAADGKLSVVTAPGAPPLSFYATDNTTPVGYDADLAAALADSLGLELELTPVSWADWPLGIESGKYEAAISNVTVTEERKKKFDFATYREDLLGFYTAKDSGVGPIDKAEDVAGLKIIVGSGTNQEKILVDWDKENQAKGLKPVDFQYYDDDSASTLALLSGRADASFGPNATGAYKVATTGELKQIGSFPGGWPDTAQVAVTAKKGSGLAQAAEAALDGLIDSGVYGQILDKWGLSQEGIDDSRVNPPGLAG</sequence>
<evidence type="ECO:0000313" key="5">
    <source>
        <dbReference type="EMBL" id="GED05220.1"/>
    </source>
</evidence>
<keyword evidence="1 3" id="KW-0732">Signal</keyword>
<dbReference type="CDD" id="cd01004">
    <property type="entry name" value="PBP2_MidA_like"/>
    <property type="match status" value="1"/>
</dbReference>
<proteinExistence type="predicted"/>
<dbReference type="RefSeq" id="WP_141362081.1">
    <property type="nucleotide sequence ID" value="NZ_BAAAJL010000001.1"/>
</dbReference>
<dbReference type="AlphaFoldDB" id="A0A4Y4DNN1"/>
<organism evidence="5 6">
    <name type="scientific">Glutamicibacter uratoxydans</name>
    <name type="common">Arthrobacter uratoxydans</name>
    <dbReference type="NCBI Taxonomy" id="43667"/>
    <lineage>
        <taxon>Bacteria</taxon>
        <taxon>Bacillati</taxon>
        <taxon>Actinomycetota</taxon>
        <taxon>Actinomycetes</taxon>
        <taxon>Micrococcales</taxon>
        <taxon>Micrococcaceae</taxon>
        <taxon>Glutamicibacter</taxon>
    </lineage>
</organism>